<evidence type="ECO:0000313" key="2">
    <source>
        <dbReference type="Proteomes" id="UP001638806"/>
    </source>
</evidence>
<evidence type="ECO:0000313" key="1">
    <source>
        <dbReference type="EMBL" id="KAL3962516.1"/>
    </source>
</evidence>
<gene>
    <name evidence="1" type="ORF">ACCO45_004039</name>
</gene>
<accession>A0ACC4E4E5</accession>
<name>A0ACC4E4E5_PURLI</name>
<dbReference type="Proteomes" id="UP001638806">
    <property type="component" value="Unassembled WGS sequence"/>
</dbReference>
<reference evidence="1" key="1">
    <citation type="submission" date="2024-12" db="EMBL/GenBank/DDBJ databases">
        <title>Comparative genomics and development of molecular markers within Purpureocillium lilacinum and among Purpureocillium species.</title>
        <authorList>
            <person name="Yeh Z.-Y."/>
            <person name="Ni N.-T."/>
            <person name="Lo P.-H."/>
            <person name="Mushyakhwo K."/>
            <person name="Lin C.-F."/>
            <person name="Nai Y.-S."/>
        </authorList>
    </citation>
    <scope>NUCLEOTIDE SEQUENCE</scope>
    <source>
        <strain evidence="1">NCHU-NPUST-175</strain>
    </source>
</reference>
<sequence length="220" mass="23019">MATTTPAIPRDAIAELQRYTACDVSDALLKLNVPGAGFVADLQAYGAPAPDADAETSAVTAAPPPANVPKDAHWADLAREGTLVFMQQPPGQTNAICGGIMALRMKVRGVKGVVVAGRVRDLPELRSTNLPIWAYGTSTVGSGGGSIPWALEAPLSINGTVVRPGDVALHDPVNGVVVIPRDKLDAVLELLPRLTAADDKVKEDVLKGMSVYDAFKLHRG</sequence>
<comment type="caution">
    <text evidence="1">The sequence shown here is derived from an EMBL/GenBank/DDBJ whole genome shotgun (WGS) entry which is preliminary data.</text>
</comment>
<protein>
    <submittedName>
        <fullName evidence="1">Uncharacterized protein</fullName>
    </submittedName>
</protein>
<keyword evidence="2" id="KW-1185">Reference proteome</keyword>
<proteinExistence type="predicted"/>
<dbReference type="EMBL" id="JBGNUJ010000003">
    <property type="protein sequence ID" value="KAL3962516.1"/>
    <property type="molecule type" value="Genomic_DNA"/>
</dbReference>
<organism evidence="1 2">
    <name type="scientific">Purpureocillium lilacinum</name>
    <name type="common">Paecilomyces lilacinus</name>
    <dbReference type="NCBI Taxonomy" id="33203"/>
    <lineage>
        <taxon>Eukaryota</taxon>
        <taxon>Fungi</taxon>
        <taxon>Dikarya</taxon>
        <taxon>Ascomycota</taxon>
        <taxon>Pezizomycotina</taxon>
        <taxon>Sordariomycetes</taxon>
        <taxon>Hypocreomycetidae</taxon>
        <taxon>Hypocreales</taxon>
        <taxon>Ophiocordycipitaceae</taxon>
        <taxon>Purpureocillium</taxon>
    </lineage>
</organism>